<gene>
    <name evidence="2" type="ORF">DAI18_17410</name>
</gene>
<organism evidence="2 3">
    <name type="scientific">Microvirgula aerodenitrificans</name>
    <dbReference type="NCBI Taxonomy" id="57480"/>
    <lineage>
        <taxon>Bacteria</taxon>
        <taxon>Pseudomonadati</taxon>
        <taxon>Pseudomonadota</taxon>
        <taxon>Betaproteobacteria</taxon>
        <taxon>Neisseriales</taxon>
        <taxon>Aquaspirillaceae</taxon>
        <taxon>Microvirgula</taxon>
    </lineage>
</organism>
<evidence type="ECO:0000313" key="2">
    <source>
        <dbReference type="EMBL" id="AVY95621.1"/>
    </source>
</evidence>
<dbReference type="Proteomes" id="UP000244173">
    <property type="component" value="Chromosome"/>
</dbReference>
<keyword evidence="3" id="KW-1185">Reference proteome</keyword>
<name>A0A2S0PE31_9NEIS</name>
<dbReference type="STRING" id="1122240.GCA_000620105_01897"/>
<keyword evidence="2" id="KW-0560">Oxidoreductase</keyword>
<feature type="domain" description="ABM" evidence="1">
    <location>
        <begin position="2"/>
        <end position="90"/>
    </location>
</feature>
<dbReference type="PANTHER" id="PTHR37811:SF2">
    <property type="entry name" value="ABM DOMAIN-CONTAINING PROTEIN"/>
    <property type="match status" value="1"/>
</dbReference>
<dbReference type="KEGG" id="maer:DAI18_17410"/>
<evidence type="ECO:0000259" key="1">
    <source>
        <dbReference type="PROSITE" id="PS51725"/>
    </source>
</evidence>
<sequence length="114" mass="13079">MIVVLFELQAAPGQQQTYVDLVNKLQPLLAPIEGFISVECFQSTLNPEKVMSVTTWRDEEAVKQWRNVPAHLSAQKAGRDKIFLDYRVRVTSVMRDYGLHQREQAPEDSLIGRH</sequence>
<dbReference type="EMBL" id="CP028519">
    <property type="protein sequence ID" value="AVY95621.1"/>
    <property type="molecule type" value="Genomic_DNA"/>
</dbReference>
<dbReference type="Gene3D" id="3.30.70.100">
    <property type="match status" value="1"/>
</dbReference>
<keyword evidence="2" id="KW-0503">Monooxygenase</keyword>
<dbReference type="OrthoDB" id="9797060at2"/>
<dbReference type="AlphaFoldDB" id="A0A2S0PE31"/>
<reference evidence="2 3" key="1">
    <citation type="submission" date="2018-04" db="EMBL/GenBank/DDBJ databases">
        <title>Denitrifier Microvirgula.</title>
        <authorList>
            <person name="Anderson E."/>
            <person name="Jang J."/>
            <person name="Ishii S."/>
        </authorList>
    </citation>
    <scope>NUCLEOTIDE SEQUENCE [LARGE SCALE GENOMIC DNA]</scope>
    <source>
        <strain evidence="2 3">BE2.4</strain>
    </source>
</reference>
<dbReference type="InterPro" id="IPR007138">
    <property type="entry name" value="ABM_dom"/>
</dbReference>
<dbReference type="PROSITE" id="PS51725">
    <property type="entry name" value="ABM"/>
    <property type="match status" value="1"/>
</dbReference>
<dbReference type="Pfam" id="PF03992">
    <property type="entry name" value="ABM"/>
    <property type="match status" value="1"/>
</dbReference>
<dbReference type="InterPro" id="IPR052936">
    <property type="entry name" value="Jasmonate_Hydroxylase-like"/>
</dbReference>
<proteinExistence type="predicted"/>
<dbReference type="SUPFAM" id="SSF54909">
    <property type="entry name" value="Dimeric alpha+beta barrel"/>
    <property type="match status" value="1"/>
</dbReference>
<dbReference type="InterPro" id="IPR011008">
    <property type="entry name" value="Dimeric_a/b-barrel"/>
</dbReference>
<evidence type="ECO:0000313" key="3">
    <source>
        <dbReference type="Proteomes" id="UP000244173"/>
    </source>
</evidence>
<accession>A0A2S0PE31</accession>
<protein>
    <submittedName>
        <fullName evidence="2">Antibiotic biosynthesis monooxygenase</fullName>
    </submittedName>
</protein>
<dbReference type="PANTHER" id="PTHR37811">
    <property type="entry name" value="BLL5343 PROTEIN"/>
    <property type="match status" value="1"/>
</dbReference>
<dbReference type="GO" id="GO:0004497">
    <property type="term" value="F:monooxygenase activity"/>
    <property type="evidence" value="ECO:0007669"/>
    <property type="project" value="UniProtKB-KW"/>
</dbReference>